<keyword evidence="1" id="KW-0413">Isomerase</keyword>
<organism evidence="1 2">
    <name type="scientific">Melia azedarach</name>
    <name type="common">Chinaberry tree</name>
    <dbReference type="NCBI Taxonomy" id="155640"/>
    <lineage>
        <taxon>Eukaryota</taxon>
        <taxon>Viridiplantae</taxon>
        <taxon>Streptophyta</taxon>
        <taxon>Embryophyta</taxon>
        <taxon>Tracheophyta</taxon>
        <taxon>Spermatophyta</taxon>
        <taxon>Magnoliopsida</taxon>
        <taxon>eudicotyledons</taxon>
        <taxon>Gunneridae</taxon>
        <taxon>Pentapetalae</taxon>
        <taxon>rosids</taxon>
        <taxon>malvids</taxon>
        <taxon>Sapindales</taxon>
        <taxon>Meliaceae</taxon>
        <taxon>Melia</taxon>
    </lineage>
</organism>
<dbReference type="Proteomes" id="UP001164539">
    <property type="component" value="Chromosome 11"/>
</dbReference>
<sequence length="535" mass="60247">MSTSSFKSHVQTVTDFKPPALLEREIGKQGLRKQILRRGTSWQTPFPGDEVQVHFSGHIEGGACLDSSRDKGTPFCFKLGQGEVIKGWDEGVATMKKGERAIFVIPPALAYGEAGFPPLIPPNSSLVFDIELLSWNTIRDITGDGGILKKIIKEGEGWATPRVNDEVLVKYEARLQNGAPVSESKQGVEFRVSDGHFCPAISKAAKTMRRGEKAELAVKFSYGIRKDEYEIINPDIGVSSDSNLTIQLELLSWKSIVDVTGDQKVLKKITKAGEGFDRPNEGSLVKVMYIGRLEDGTIFERKGSDEEPFEFVTLEEQINEGLDRAILTMKKQEQAMVTVSTEYLCSHEVSETVPANSVLHYEVKLIDFTKENQFWKMDTQEKIEACERKKHDGNLLFRAGKFWRSSKKYEKAAKFIEFDHSFTDDEKTLANGLRISCYLNNAACKLKLEEYSEASRLCTKVLELDPLNVKALFRRSQACLKTSELEKAEADVKRALTIDPNNKDVKVMYKELKEKQKEYAKNQAEIFGTMFSKMG</sequence>
<accession>A0ACC1X6J8</accession>
<reference evidence="1 2" key="1">
    <citation type="journal article" date="2023" name="Science">
        <title>Complex scaffold remodeling in plant triterpene biosynthesis.</title>
        <authorList>
            <person name="De La Pena R."/>
            <person name="Hodgson H."/>
            <person name="Liu J.C."/>
            <person name="Stephenson M.J."/>
            <person name="Martin A.C."/>
            <person name="Owen C."/>
            <person name="Harkess A."/>
            <person name="Leebens-Mack J."/>
            <person name="Jimenez L.E."/>
            <person name="Osbourn A."/>
            <person name="Sattely E.S."/>
        </authorList>
    </citation>
    <scope>NUCLEOTIDE SEQUENCE [LARGE SCALE GENOMIC DNA]</scope>
    <source>
        <strain evidence="2">cv. JPN11</strain>
        <tissue evidence="1">Leaf</tissue>
    </source>
</reference>
<protein>
    <submittedName>
        <fullName evidence="1">Peptidylprolyl isomerase</fullName>
    </submittedName>
</protein>
<evidence type="ECO:0000313" key="1">
    <source>
        <dbReference type="EMBL" id="KAJ4706723.1"/>
    </source>
</evidence>
<comment type="caution">
    <text evidence="1">The sequence shown here is derived from an EMBL/GenBank/DDBJ whole genome shotgun (WGS) entry which is preliminary data.</text>
</comment>
<proteinExistence type="predicted"/>
<dbReference type="EMBL" id="CM051404">
    <property type="protein sequence ID" value="KAJ4706723.1"/>
    <property type="molecule type" value="Genomic_DNA"/>
</dbReference>
<keyword evidence="2" id="KW-1185">Reference proteome</keyword>
<evidence type="ECO:0000313" key="2">
    <source>
        <dbReference type="Proteomes" id="UP001164539"/>
    </source>
</evidence>
<gene>
    <name evidence="1" type="ORF">OWV82_020342</name>
</gene>
<name>A0ACC1X6J8_MELAZ</name>